<dbReference type="RefSeq" id="WP_171154910.1">
    <property type="nucleotide sequence ID" value="NZ_JABENB010000001.1"/>
</dbReference>
<dbReference type="InterPro" id="IPR036390">
    <property type="entry name" value="WH_DNA-bd_sf"/>
</dbReference>
<feature type="domain" description="Transcription regulator PadR N-terminal" evidence="1">
    <location>
        <begin position="17"/>
        <end position="88"/>
    </location>
</feature>
<evidence type="ECO:0000313" key="3">
    <source>
        <dbReference type="EMBL" id="NNG39815.1"/>
    </source>
</evidence>
<sequence length="192" mass="21603">MVAAESTQQVSALGRALLSVLCRREATGYELSRVMSTSTDYFWSARHSQIYAELARLEAAGLVRHTDIAAAGPRQSKRYAVTGDGRRSVLQWLRSEPEAHVDRDPVILRAHALWLLPPDEAAQVLAGIERASRERLALYQSFERALDEEGQGRVPGHPDFGSWATVRAGIEFHQGRLRWCRDVRRRLQQSEG</sequence>
<dbReference type="Pfam" id="PF10400">
    <property type="entry name" value="Vir_act_alpha_C"/>
    <property type="match status" value="1"/>
</dbReference>
<dbReference type="Gene3D" id="6.10.140.190">
    <property type="match status" value="1"/>
</dbReference>
<proteinExistence type="predicted"/>
<evidence type="ECO:0000259" key="2">
    <source>
        <dbReference type="Pfam" id="PF10400"/>
    </source>
</evidence>
<dbReference type="SUPFAM" id="SSF46785">
    <property type="entry name" value="Winged helix' DNA-binding domain"/>
    <property type="match status" value="1"/>
</dbReference>
<protein>
    <submittedName>
        <fullName evidence="3">PadR family transcriptional regulator</fullName>
    </submittedName>
</protein>
<dbReference type="Proteomes" id="UP000557772">
    <property type="component" value="Unassembled WGS sequence"/>
</dbReference>
<dbReference type="InterPro" id="IPR005149">
    <property type="entry name" value="Tscrpt_reg_PadR_N"/>
</dbReference>
<dbReference type="Pfam" id="PF03551">
    <property type="entry name" value="PadR"/>
    <property type="match status" value="1"/>
</dbReference>
<evidence type="ECO:0000259" key="1">
    <source>
        <dbReference type="Pfam" id="PF03551"/>
    </source>
</evidence>
<dbReference type="PANTHER" id="PTHR43252:SF4">
    <property type="entry name" value="TRANSCRIPTIONAL REGULATORY PROTEIN"/>
    <property type="match status" value="1"/>
</dbReference>
<feature type="domain" description="Transcription regulator PadR C-terminal" evidence="2">
    <location>
        <begin position="103"/>
        <end position="187"/>
    </location>
</feature>
<dbReference type="Gene3D" id="1.10.10.10">
    <property type="entry name" value="Winged helix-like DNA-binding domain superfamily/Winged helix DNA-binding domain"/>
    <property type="match status" value="1"/>
</dbReference>
<name>A0A849AH87_9MICO</name>
<gene>
    <name evidence="3" type="ORF">HJ588_11085</name>
</gene>
<dbReference type="EMBL" id="JABENB010000001">
    <property type="protein sequence ID" value="NNG39815.1"/>
    <property type="molecule type" value="Genomic_DNA"/>
</dbReference>
<dbReference type="InterPro" id="IPR018309">
    <property type="entry name" value="Tscrpt_reg_PadR_C"/>
</dbReference>
<organism evidence="3 4">
    <name type="scientific">Flexivirga aerilata</name>
    <dbReference type="NCBI Taxonomy" id="1656889"/>
    <lineage>
        <taxon>Bacteria</taxon>
        <taxon>Bacillati</taxon>
        <taxon>Actinomycetota</taxon>
        <taxon>Actinomycetes</taxon>
        <taxon>Micrococcales</taxon>
        <taxon>Dermacoccaceae</taxon>
        <taxon>Flexivirga</taxon>
    </lineage>
</organism>
<dbReference type="InterPro" id="IPR036388">
    <property type="entry name" value="WH-like_DNA-bd_sf"/>
</dbReference>
<evidence type="ECO:0000313" key="4">
    <source>
        <dbReference type="Proteomes" id="UP000557772"/>
    </source>
</evidence>
<accession>A0A849AH87</accession>
<comment type="caution">
    <text evidence="3">The sequence shown here is derived from an EMBL/GenBank/DDBJ whole genome shotgun (WGS) entry which is preliminary data.</text>
</comment>
<dbReference type="AlphaFoldDB" id="A0A849AH87"/>
<dbReference type="PANTHER" id="PTHR43252">
    <property type="entry name" value="TRANSCRIPTIONAL REGULATOR YQJI"/>
    <property type="match status" value="1"/>
</dbReference>
<reference evidence="3 4" key="1">
    <citation type="submission" date="2020-05" db="EMBL/GenBank/DDBJ databases">
        <title>Flexivirga sp. ID2601S isolated from air conditioner.</title>
        <authorList>
            <person name="Kim D.H."/>
        </authorList>
    </citation>
    <scope>NUCLEOTIDE SEQUENCE [LARGE SCALE GENOMIC DNA]</scope>
    <source>
        <strain evidence="3 4">ID2601S</strain>
    </source>
</reference>
<keyword evidence="4" id="KW-1185">Reference proteome</keyword>